<comment type="caution">
    <text evidence="1">The sequence shown here is derived from an EMBL/GenBank/DDBJ whole genome shotgun (WGS) entry which is preliminary data.</text>
</comment>
<gene>
    <name evidence="1" type="ORF">CORC01_05644</name>
</gene>
<evidence type="ECO:0000313" key="2">
    <source>
        <dbReference type="Proteomes" id="UP000176998"/>
    </source>
</evidence>
<evidence type="ECO:0000313" key="1">
    <source>
        <dbReference type="EMBL" id="OHE98954.1"/>
    </source>
</evidence>
<dbReference type="STRING" id="1209926.A0A1G4BC14"/>
<dbReference type="GeneID" id="34558796"/>
<dbReference type="EMBL" id="MJBS01000040">
    <property type="protein sequence ID" value="OHE98954.1"/>
    <property type="molecule type" value="Genomic_DNA"/>
</dbReference>
<dbReference type="OrthoDB" id="3521097at2759"/>
<proteinExistence type="predicted"/>
<organism evidence="1 2">
    <name type="scientific">Colletotrichum orchidophilum</name>
    <dbReference type="NCBI Taxonomy" id="1209926"/>
    <lineage>
        <taxon>Eukaryota</taxon>
        <taxon>Fungi</taxon>
        <taxon>Dikarya</taxon>
        <taxon>Ascomycota</taxon>
        <taxon>Pezizomycotina</taxon>
        <taxon>Sordariomycetes</taxon>
        <taxon>Hypocreomycetidae</taxon>
        <taxon>Glomerellales</taxon>
        <taxon>Glomerellaceae</taxon>
        <taxon>Colletotrichum</taxon>
    </lineage>
</organism>
<keyword evidence="2" id="KW-1185">Reference proteome</keyword>
<dbReference type="AlphaFoldDB" id="A0A1G4BC14"/>
<accession>A0A1G4BC14</accession>
<name>A0A1G4BC14_9PEZI</name>
<reference evidence="1 2" key="1">
    <citation type="submission" date="2016-09" db="EMBL/GenBank/DDBJ databases">
        <authorList>
            <person name="Capua I."/>
            <person name="De Benedictis P."/>
            <person name="Joannis T."/>
            <person name="Lombin L.H."/>
            <person name="Cattoli G."/>
        </authorList>
    </citation>
    <scope>NUCLEOTIDE SEQUENCE [LARGE SCALE GENOMIC DNA]</scope>
    <source>
        <strain evidence="1 2">IMI 309357</strain>
    </source>
</reference>
<sequence>MKHLAALYGGRSASSVVPLEQPSRNITALDELCWNTNLIRKLAVEQQWFAVCGIVFPGRPPPGSPYVYSPTREVAKNMRSY</sequence>
<dbReference type="RefSeq" id="XP_022476103.1">
    <property type="nucleotide sequence ID" value="XM_022617286.1"/>
</dbReference>
<dbReference type="Proteomes" id="UP000176998">
    <property type="component" value="Unassembled WGS sequence"/>
</dbReference>
<protein>
    <submittedName>
        <fullName evidence="1">Uncharacterized protein</fullName>
    </submittedName>
</protein>